<name>A0AAN7WAB7_9PEZI</name>
<dbReference type="AlphaFoldDB" id="A0AAN7WAB7"/>
<protein>
    <submittedName>
        <fullName evidence="2">Uncharacterized protein</fullName>
    </submittedName>
</protein>
<feature type="compositionally biased region" description="Basic and acidic residues" evidence="1">
    <location>
        <begin position="276"/>
        <end position="286"/>
    </location>
</feature>
<comment type="caution">
    <text evidence="2">The sequence shown here is derived from an EMBL/GenBank/DDBJ whole genome shotgun (WGS) entry which is preliminary data.</text>
</comment>
<dbReference type="EMBL" id="JAVRQU010000006">
    <property type="protein sequence ID" value="KAK5701460.1"/>
    <property type="molecule type" value="Genomic_DNA"/>
</dbReference>
<evidence type="ECO:0000313" key="3">
    <source>
        <dbReference type="Proteomes" id="UP001310594"/>
    </source>
</evidence>
<evidence type="ECO:0000256" key="1">
    <source>
        <dbReference type="SAM" id="MobiDB-lite"/>
    </source>
</evidence>
<gene>
    <name evidence="2" type="ORF">LTR97_004274</name>
</gene>
<proteinExistence type="predicted"/>
<dbReference type="Proteomes" id="UP001310594">
    <property type="component" value="Unassembled WGS sequence"/>
</dbReference>
<feature type="region of interest" description="Disordered" evidence="1">
    <location>
        <begin position="271"/>
        <end position="294"/>
    </location>
</feature>
<organism evidence="2 3">
    <name type="scientific">Elasticomyces elasticus</name>
    <dbReference type="NCBI Taxonomy" id="574655"/>
    <lineage>
        <taxon>Eukaryota</taxon>
        <taxon>Fungi</taxon>
        <taxon>Dikarya</taxon>
        <taxon>Ascomycota</taxon>
        <taxon>Pezizomycotina</taxon>
        <taxon>Dothideomycetes</taxon>
        <taxon>Dothideomycetidae</taxon>
        <taxon>Mycosphaerellales</taxon>
        <taxon>Teratosphaeriaceae</taxon>
        <taxon>Elasticomyces</taxon>
    </lineage>
</organism>
<accession>A0AAN7WAB7</accession>
<sequence>MMQKGKIGGLTLQWLWENNLRWSTMMQEDMVLFESLVYFLCAEDLDKFVLGWIRSDLPSGVVIDSQGQMKNQDWWRGGLLRRIVNARLMLEYRPRADTALNLYLDFERELTLLRDANRRAGRKDKGFARTSLWPAKVLLANALATGRYPETNAESYQRLLRQMETEKKKGDTALSVAQLYIEHPAAPDAGPMWSLLQRYLGDKTQVEALEQFMASGPRARVNLLFAMKRAARLLRMQGRTSDAHWVLETQSELLAGADEGTRKLYQFHETSPEGTWQHRREEKERAAPGGLNMPSVPKIRKFRV</sequence>
<reference evidence="2" key="1">
    <citation type="submission" date="2023-08" db="EMBL/GenBank/DDBJ databases">
        <title>Black Yeasts Isolated from many extreme environments.</title>
        <authorList>
            <person name="Coleine C."/>
            <person name="Stajich J.E."/>
            <person name="Selbmann L."/>
        </authorList>
    </citation>
    <scope>NUCLEOTIDE SEQUENCE</scope>
    <source>
        <strain evidence="2">CCFEE 5810</strain>
    </source>
</reference>
<evidence type="ECO:0000313" key="2">
    <source>
        <dbReference type="EMBL" id="KAK5701460.1"/>
    </source>
</evidence>